<dbReference type="Proteomes" id="UP000831782">
    <property type="component" value="Chromosome"/>
</dbReference>
<evidence type="ECO:0000313" key="2">
    <source>
        <dbReference type="Proteomes" id="UP000831782"/>
    </source>
</evidence>
<organism evidence="1 2">
    <name type="scientific">Gracilibacillus caseinilyticus</name>
    <dbReference type="NCBI Taxonomy" id="2932256"/>
    <lineage>
        <taxon>Bacteria</taxon>
        <taxon>Bacillati</taxon>
        <taxon>Bacillota</taxon>
        <taxon>Bacilli</taxon>
        <taxon>Bacillales</taxon>
        <taxon>Bacillaceae</taxon>
        <taxon>Gracilibacillus</taxon>
    </lineage>
</organism>
<sequence>MSRKKRVRHNKRRFQYSVLAFSLLILLWLGLAWHEESASPLHQSSARILVKSDDSEAISDLAVMMSDQPMLNKLVKELQLPYSIHELEDKVSIQIVADAQVVRISVTDNKSYQSRLIANTLARLAKNDLAAVLNIESVQLISSAAKDVDLKSAP</sequence>
<reference evidence="1 2" key="1">
    <citation type="submission" date="2022-04" db="EMBL/GenBank/DDBJ databases">
        <title>Gracilibacillus sp. isolated from saltern.</title>
        <authorList>
            <person name="Won M."/>
            <person name="Lee C.-M."/>
            <person name="Woen H.-Y."/>
            <person name="Kwon S.-W."/>
        </authorList>
    </citation>
    <scope>NUCLEOTIDE SEQUENCE [LARGE SCALE GENOMIC DNA]</scope>
    <source>
        <strain evidence="1 2">SSWR10-1</strain>
    </source>
</reference>
<accession>A0ABY4EVN7</accession>
<protein>
    <recommendedName>
        <fullName evidence="3">Stage III sporulation protein AG</fullName>
    </recommendedName>
</protein>
<evidence type="ECO:0000313" key="1">
    <source>
        <dbReference type="EMBL" id="UOQ48472.1"/>
    </source>
</evidence>
<keyword evidence="2" id="KW-1185">Reference proteome</keyword>
<proteinExistence type="predicted"/>
<gene>
    <name evidence="1" type="ORF">MUN88_20965</name>
</gene>
<name>A0ABY4EVN7_9BACI</name>
<dbReference type="EMBL" id="CP095072">
    <property type="protein sequence ID" value="UOQ48472.1"/>
    <property type="molecule type" value="Genomic_DNA"/>
</dbReference>
<evidence type="ECO:0008006" key="3">
    <source>
        <dbReference type="Google" id="ProtNLM"/>
    </source>
</evidence>
<dbReference type="RefSeq" id="WP_244719030.1">
    <property type="nucleotide sequence ID" value="NZ_CP095072.1"/>
</dbReference>